<reference evidence="2 3" key="1">
    <citation type="submission" date="2020-08" db="EMBL/GenBank/DDBJ databases">
        <title>Sequencing the genomes of 1000 actinobacteria strains.</title>
        <authorList>
            <person name="Klenk H.-P."/>
        </authorList>
    </citation>
    <scope>NUCLEOTIDE SEQUENCE [LARGE SCALE GENOMIC DNA]</scope>
    <source>
        <strain evidence="2 3">DSM 45362</strain>
    </source>
</reference>
<comment type="caution">
    <text evidence="2">The sequence shown here is derived from an EMBL/GenBank/DDBJ whole genome shotgun (WGS) entry which is preliminary data.</text>
</comment>
<accession>A0A841C026</accession>
<protein>
    <submittedName>
        <fullName evidence="2">Uncharacterized protein</fullName>
    </submittedName>
</protein>
<feature type="transmembrane region" description="Helical" evidence="1">
    <location>
        <begin position="136"/>
        <end position="159"/>
    </location>
</feature>
<keyword evidence="3" id="KW-1185">Reference proteome</keyword>
<feature type="transmembrane region" description="Helical" evidence="1">
    <location>
        <begin position="186"/>
        <end position="205"/>
    </location>
</feature>
<keyword evidence="1" id="KW-1133">Transmembrane helix</keyword>
<dbReference type="RefSeq" id="WP_184841790.1">
    <property type="nucleotide sequence ID" value="NZ_JACHMN010000003.1"/>
</dbReference>
<feature type="transmembrane region" description="Helical" evidence="1">
    <location>
        <begin position="77"/>
        <end position="100"/>
    </location>
</feature>
<keyword evidence="1" id="KW-0472">Membrane</keyword>
<proteinExistence type="predicted"/>
<name>A0A841C026_9ACTN</name>
<sequence length="213" mass="22446">MATPSAAAPVRSMKLFIGIAVVWFALAFWAGATGIVARNADDPPLRIALAAGVPTLIGIGLLVFSGRVRAWAQGLDLSLLIYLQGWRMAGFSFLALYAQSLLPNDFSLAAGLGDLALAVTAPFVAGYVARRGRAAGAVFVTWTVLGILDFIVAITLGAINDITAYTVLADGTKEIPPMAELPLSLIPTYFVPLLIIVHLLALVRFRALDTLPG</sequence>
<dbReference type="EMBL" id="JACHMN010000003">
    <property type="protein sequence ID" value="MBB5872310.1"/>
    <property type="molecule type" value="Genomic_DNA"/>
</dbReference>
<dbReference type="Proteomes" id="UP000587527">
    <property type="component" value="Unassembled WGS sequence"/>
</dbReference>
<evidence type="ECO:0000313" key="2">
    <source>
        <dbReference type="EMBL" id="MBB5872310.1"/>
    </source>
</evidence>
<keyword evidence="1" id="KW-0812">Transmembrane</keyword>
<dbReference type="AlphaFoldDB" id="A0A841C026"/>
<evidence type="ECO:0000256" key="1">
    <source>
        <dbReference type="SAM" id="Phobius"/>
    </source>
</evidence>
<feature type="transmembrane region" description="Helical" evidence="1">
    <location>
        <begin position="44"/>
        <end position="65"/>
    </location>
</feature>
<organism evidence="2 3">
    <name type="scientific">Allocatelliglobosispora scoriae</name>
    <dbReference type="NCBI Taxonomy" id="643052"/>
    <lineage>
        <taxon>Bacteria</taxon>
        <taxon>Bacillati</taxon>
        <taxon>Actinomycetota</taxon>
        <taxon>Actinomycetes</taxon>
        <taxon>Micromonosporales</taxon>
        <taxon>Micromonosporaceae</taxon>
        <taxon>Allocatelliglobosispora</taxon>
    </lineage>
</organism>
<evidence type="ECO:0000313" key="3">
    <source>
        <dbReference type="Proteomes" id="UP000587527"/>
    </source>
</evidence>
<gene>
    <name evidence="2" type="ORF">F4553_005744</name>
</gene>
<feature type="transmembrane region" description="Helical" evidence="1">
    <location>
        <begin position="106"/>
        <end position="129"/>
    </location>
</feature>